<keyword evidence="1" id="KW-0472">Membrane</keyword>
<keyword evidence="1" id="KW-1133">Transmembrane helix</keyword>
<evidence type="ECO:0000313" key="2">
    <source>
        <dbReference type="EMBL" id="KAG1771402.1"/>
    </source>
</evidence>
<dbReference type="EMBL" id="JABBWD010000059">
    <property type="protein sequence ID" value="KAG1771402.1"/>
    <property type="molecule type" value="Genomic_DNA"/>
</dbReference>
<name>A0A9P6ZMK0_9AGAM</name>
<keyword evidence="1" id="KW-0812">Transmembrane</keyword>
<keyword evidence="3" id="KW-1185">Reference proteome</keyword>
<evidence type="ECO:0000313" key="3">
    <source>
        <dbReference type="Proteomes" id="UP000714275"/>
    </source>
</evidence>
<protein>
    <submittedName>
        <fullName evidence="2">Uncharacterized protein</fullName>
    </submittedName>
</protein>
<feature type="transmembrane region" description="Helical" evidence="1">
    <location>
        <begin position="79"/>
        <end position="100"/>
    </location>
</feature>
<dbReference type="AlphaFoldDB" id="A0A9P6ZMK0"/>
<accession>A0A9P6ZMK0</accession>
<evidence type="ECO:0000256" key="1">
    <source>
        <dbReference type="SAM" id="Phobius"/>
    </source>
</evidence>
<organism evidence="2 3">
    <name type="scientific">Suillus placidus</name>
    <dbReference type="NCBI Taxonomy" id="48579"/>
    <lineage>
        <taxon>Eukaryota</taxon>
        <taxon>Fungi</taxon>
        <taxon>Dikarya</taxon>
        <taxon>Basidiomycota</taxon>
        <taxon>Agaricomycotina</taxon>
        <taxon>Agaricomycetes</taxon>
        <taxon>Agaricomycetidae</taxon>
        <taxon>Boletales</taxon>
        <taxon>Suillineae</taxon>
        <taxon>Suillaceae</taxon>
        <taxon>Suillus</taxon>
    </lineage>
</organism>
<gene>
    <name evidence="2" type="ORF">EV702DRAFT_977381</name>
</gene>
<dbReference type="OrthoDB" id="2669721at2759"/>
<comment type="caution">
    <text evidence="2">The sequence shown here is derived from an EMBL/GenBank/DDBJ whole genome shotgun (WGS) entry which is preliminary data.</text>
</comment>
<dbReference type="Proteomes" id="UP000714275">
    <property type="component" value="Unassembled WGS sequence"/>
</dbReference>
<proteinExistence type="predicted"/>
<reference evidence="2" key="1">
    <citation type="journal article" date="2020" name="New Phytol.">
        <title>Comparative genomics reveals dynamic genome evolution in host specialist ectomycorrhizal fungi.</title>
        <authorList>
            <person name="Lofgren L.A."/>
            <person name="Nguyen N.H."/>
            <person name="Vilgalys R."/>
            <person name="Ruytinx J."/>
            <person name="Liao H.L."/>
            <person name="Branco S."/>
            <person name="Kuo A."/>
            <person name="LaButti K."/>
            <person name="Lipzen A."/>
            <person name="Andreopoulos W."/>
            <person name="Pangilinan J."/>
            <person name="Riley R."/>
            <person name="Hundley H."/>
            <person name="Na H."/>
            <person name="Barry K."/>
            <person name="Grigoriev I.V."/>
            <person name="Stajich J.E."/>
            <person name="Kennedy P.G."/>
        </authorList>
    </citation>
    <scope>NUCLEOTIDE SEQUENCE</scope>
    <source>
        <strain evidence="2">DOB743</strain>
    </source>
</reference>
<sequence>MHLAAINIADELIPIWHGSFRCEPTDDKDTWYWAVLKGRVWQDHGKAVADATPYLPGSFDRPPRNPAQKINSGYKAWEFLLYLFGLGPAILYGVLPDVYWKNFCKLVRGIRIMQQHKILAADLCEAHEMLTQFEKEFELLYYQRCVNRLHFMRPWAHSLGHLAPETVAKGPPICSSQWTMERTIGNLGREIRSHSQPYANLSERGVRRCQVNALKVMVPGLDPPTDTLPRCSIDLGHGYVLLNKRERTPHRLPPLEATALVSYLRTHDININSDQCPRIIRWARLQIPNGQVARSSWKENTMTRMPRMARNVKLCINDRIQFGEVQFYFQMNLNGAVKTLALVSLYSTPDYELLRESYNTLYSCKHQGNEALMVVEVFAIQAVIAMVPHKLPNNPELHFFLVEKPGLDVAQFAGHVDEDEEGDGDGDGDGDEV</sequence>